<dbReference type="Proteomes" id="UP000799424">
    <property type="component" value="Unassembled WGS sequence"/>
</dbReference>
<gene>
    <name evidence="2" type="ORF">CC86DRAFT_403736</name>
</gene>
<evidence type="ECO:0000256" key="1">
    <source>
        <dbReference type="SAM" id="MobiDB-lite"/>
    </source>
</evidence>
<organism evidence="2 3">
    <name type="scientific">Ophiobolus disseminans</name>
    <dbReference type="NCBI Taxonomy" id="1469910"/>
    <lineage>
        <taxon>Eukaryota</taxon>
        <taxon>Fungi</taxon>
        <taxon>Dikarya</taxon>
        <taxon>Ascomycota</taxon>
        <taxon>Pezizomycotina</taxon>
        <taxon>Dothideomycetes</taxon>
        <taxon>Pleosporomycetidae</taxon>
        <taxon>Pleosporales</taxon>
        <taxon>Pleosporineae</taxon>
        <taxon>Phaeosphaeriaceae</taxon>
        <taxon>Ophiobolus</taxon>
    </lineage>
</organism>
<accession>A0A6A7A712</accession>
<keyword evidence="3" id="KW-1185">Reference proteome</keyword>
<evidence type="ECO:0000313" key="2">
    <source>
        <dbReference type="EMBL" id="KAF2829081.1"/>
    </source>
</evidence>
<dbReference type="AlphaFoldDB" id="A0A6A7A712"/>
<feature type="region of interest" description="Disordered" evidence="1">
    <location>
        <begin position="376"/>
        <end position="395"/>
    </location>
</feature>
<feature type="region of interest" description="Disordered" evidence="1">
    <location>
        <begin position="311"/>
        <end position="350"/>
    </location>
</feature>
<sequence length="525" mass="59945">MAQSSSRIPAAKATLKSLQADLERKGLRDVVEGLPGLEDVVIEPQDHITSEHPYKLWIGTVGNQDVAAMVSVRPTDGRSPDAAPKLKFHVLTHDKPVYKPGEIMDKIHFIEPFKEFWNRTSAQPVNSEQSWADRRRDMLKGLLYWYFLQEAASRNGALRLPETVRKKLFMAFEKLRHRESNKPRDDATPDVAGEFAAWQQRGIEFEAQQQMVESRMCGQHGVCEKEREITRKERDLEEEIRRGEEEGRERRRKIREMQLEVQLLRDQGQRSDSFTGLDRASICDTPLHRQTTRSLNATCIRNELTRRTKRIRPVIEDSESEIDAIDAPVHSPSHHPARPETPSITTKKPLTHDNILQSIEVDPDTNNPRTLTPAALLHSFQKSRKRRKTTEDEKDADRILRLKTGPLAWDNSIRAYIPLHDTYPDPNTITITHPSLPSPGPLLKQSPPLALVPSFLSTMKTAIAHEEDLATQLDSIECEQKSLLHLWQQLAREREKADEELRGNRAAIREIAEGLARQRSVGGVD</sequence>
<name>A0A6A7A712_9PLEO</name>
<proteinExistence type="predicted"/>
<reference evidence="2" key="1">
    <citation type="journal article" date="2020" name="Stud. Mycol.">
        <title>101 Dothideomycetes genomes: a test case for predicting lifestyles and emergence of pathogens.</title>
        <authorList>
            <person name="Haridas S."/>
            <person name="Albert R."/>
            <person name="Binder M."/>
            <person name="Bloem J."/>
            <person name="Labutti K."/>
            <person name="Salamov A."/>
            <person name="Andreopoulos B."/>
            <person name="Baker S."/>
            <person name="Barry K."/>
            <person name="Bills G."/>
            <person name="Bluhm B."/>
            <person name="Cannon C."/>
            <person name="Castanera R."/>
            <person name="Culley D."/>
            <person name="Daum C."/>
            <person name="Ezra D."/>
            <person name="Gonzalez J."/>
            <person name="Henrissat B."/>
            <person name="Kuo A."/>
            <person name="Liang C."/>
            <person name="Lipzen A."/>
            <person name="Lutzoni F."/>
            <person name="Magnuson J."/>
            <person name="Mondo S."/>
            <person name="Nolan M."/>
            <person name="Ohm R."/>
            <person name="Pangilinan J."/>
            <person name="Park H.-J."/>
            <person name="Ramirez L."/>
            <person name="Alfaro M."/>
            <person name="Sun H."/>
            <person name="Tritt A."/>
            <person name="Yoshinaga Y."/>
            <person name="Zwiers L.-H."/>
            <person name="Turgeon B."/>
            <person name="Goodwin S."/>
            <person name="Spatafora J."/>
            <person name="Crous P."/>
            <person name="Grigoriev I."/>
        </authorList>
    </citation>
    <scope>NUCLEOTIDE SEQUENCE</scope>
    <source>
        <strain evidence="2">CBS 113818</strain>
    </source>
</reference>
<evidence type="ECO:0000313" key="3">
    <source>
        <dbReference type="Proteomes" id="UP000799424"/>
    </source>
</evidence>
<protein>
    <submittedName>
        <fullName evidence="2">Uncharacterized protein</fullName>
    </submittedName>
</protein>
<dbReference type="EMBL" id="MU006221">
    <property type="protein sequence ID" value="KAF2829081.1"/>
    <property type="molecule type" value="Genomic_DNA"/>
</dbReference>